<dbReference type="Proteomes" id="UP001168821">
    <property type="component" value="Unassembled WGS sequence"/>
</dbReference>
<gene>
    <name evidence="2" type="ORF">Zmor_000267</name>
</gene>
<keyword evidence="3" id="KW-1185">Reference proteome</keyword>
<dbReference type="InterPro" id="IPR036865">
    <property type="entry name" value="CRAL-TRIO_dom_sf"/>
</dbReference>
<evidence type="ECO:0000259" key="1">
    <source>
        <dbReference type="SMART" id="SM01100"/>
    </source>
</evidence>
<sequence>MAATLTPEQEEATKDFIEKVNAKFRRKWGPVSWSTAVRFLYARKFDVLRALVLYEQHGLTRQREGLSCFDPHKEPLHSELLTGKFTILPKRDATDAAIAVFTAHKHQPASSTHQVTLQGVVYQLDAALQNPVTQKAGIVFIYDMSNSKYSNFDYDLSQKILTLLKVSKSLRNDIGDDQDSALFSSSCNFFNCFIHSNDLVLSACSLDLAGDYIFPIIVYMNECCGSS</sequence>
<dbReference type="InterPro" id="IPR011074">
    <property type="entry name" value="CRAL/TRIO_N_dom"/>
</dbReference>
<dbReference type="InterPro" id="IPR001251">
    <property type="entry name" value="CRAL-TRIO_dom"/>
</dbReference>
<dbReference type="Pfam" id="PF00650">
    <property type="entry name" value="CRAL_TRIO"/>
    <property type="match status" value="1"/>
</dbReference>
<dbReference type="SUPFAM" id="SSF46938">
    <property type="entry name" value="CRAL/TRIO N-terminal domain"/>
    <property type="match status" value="1"/>
</dbReference>
<name>A0AA38MRC7_9CUCU</name>
<dbReference type="Gene3D" id="1.10.8.20">
    <property type="entry name" value="N-terminal domain of phosphatidylinositol transfer protein sec14p"/>
    <property type="match status" value="1"/>
</dbReference>
<dbReference type="GO" id="GO:0016020">
    <property type="term" value="C:membrane"/>
    <property type="evidence" value="ECO:0007669"/>
    <property type="project" value="TreeGrafter"/>
</dbReference>
<evidence type="ECO:0000313" key="3">
    <source>
        <dbReference type="Proteomes" id="UP001168821"/>
    </source>
</evidence>
<proteinExistence type="predicted"/>
<dbReference type="GO" id="GO:1902936">
    <property type="term" value="F:phosphatidylinositol bisphosphate binding"/>
    <property type="evidence" value="ECO:0007669"/>
    <property type="project" value="TreeGrafter"/>
</dbReference>
<dbReference type="EMBL" id="JALNTZ010000001">
    <property type="protein sequence ID" value="KAJ3664719.1"/>
    <property type="molecule type" value="Genomic_DNA"/>
</dbReference>
<dbReference type="SMART" id="SM01100">
    <property type="entry name" value="CRAL_TRIO_N"/>
    <property type="match status" value="1"/>
</dbReference>
<dbReference type="InterPro" id="IPR036273">
    <property type="entry name" value="CRAL/TRIO_N_dom_sf"/>
</dbReference>
<dbReference type="CDD" id="cd00170">
    <property type="entry name" value="SEC14"/>
    <property type="match status" value="1"/>
</dbReference>
<accession>A0AA38MRC7</accession>
<reference evidence="2" key="1">
    <citation type="journal article" date="2023" name="G3 (Bethesda)">
        <title>Whole genome assemblies of Zophobas morio and Tenebrio molitor.</title>
        <authorList>
            <person name="Kaur S."/>
            <person name="Stinson S.A."/>
            <person name="diCenzo G.C."/>
        </authorList>
    </citation>
    <scope>NUCLEOTIDE SEQUENCE</scope>
    <source>
        <strain evidence="2">QUZm001</strain>
    </source>
</reference>
<dbReference type="Gene3D" id="3.40.525.10">
    <property type="entry name" value="CRAL-TRIO lipid binding domain"/>
    <property type="match status" value="1"/>
</dbReference>
<evidence type="ECO:0000313" key="2">
    <source>
        <dbReference type="EMBL" id="KAJ3664719.1"/>
    </source>
</evidence>
<dbReference type="PANTHER" id="PTHR10174:SF208">
    <property type="entry name" value="CRAL-TRIO DOMAIN-CONTAINING PROTEIN DDB_G0278031"/>
    <property type="match status" value="1"/>
</dbReference>
<dbReference type="SUPFAM" id="SSF52087">
    <property type="entry name" value="CRAL/TRIO domain"/>
    <property type="match status" value="1"/>
</dbReference>
<organism evidence="2 3">
    <name type="scientific">Zophobas morio</name>
    <dbReference type="NCBI Taxonomy" id="2755281"/>
    <lineage>
        <taxon>Eukaryota</taxon>
        <taxon>Metazoa</taxon>
        <taxon>Ecdysozoa</taxon>
        <taxon>Arthropoda</taxon>
        <taxon>Hexapoda</taxon>
        <taxon>Insecta</taxon>
        <taxon>Pterygota</taxon>
        <taxon>Neoptera</taxon>
        <taxon>Endopterygota</taxon>
        <taxon>Coleoptera</taxon>
        <taxon>Polyphaga</taxon>
        <taxon>Cucujiformia</taxon>
        <taxon>Tenebrionidae</taxon>
        <taxon>Zophobas</taxon>
    </lineage>
</organism>
<dbReference type="AlphaFoldDB" id="A0AA38MRC7"/>
<dbReference type="PANTHER" id="PTHR10174">
    <property type="entry name" value="ALPHA-TOCOPHEROL TRANSFER PROTEIN-RELATED"/>
    <property type="match status" value="1"/>
</dbReference>
<feature type="domain" description="CRAL/TRIO N-terminal" evidence="1">
    <location>
        <begin position="32"/>
        <end position="57"/>
    </location>
</feature>
<comment type="caution">
    <text evidence="2">The sequence shown here is derived from an EMBL/GenBank/DDBJ whole genome shotgun (WGS) entry which is preliminary data.</text>
</comment>
<protein>
    <recommendedName>
        <fullName evidence="1">CRAL/TRIO N-terminal domain-containing protein</fullName>
    </recommendedName>
</protein>